<keyword evidence="19" id="KW-1185">Reference proteome</keyword>
<dbReference type="Pfam" id="PF01228">
    <property type="entry name" value="Gly_radical"/>
    <property type="match status" value="1"/>
</dbReference>
<comment type="subunit">
    <text evidence="12">Homodimer.</text>
</comment>
<comment type="pathway">
    <text evidence="12">Fermentation; pyruvate fermentation; formate from pyruvate: step 1/1.</text>
</comment>
<evidence type="ECO:0000256" key="12">
    <source>
        <dbReference type="RuleBase" id="RU368075"/>
    </source>
</evidence>
<dbReference type="UniPathway" id="UPA00920">
    <property type="reaction ID" value="UER00891"/>
</dbReference>
<feature type="active site" description="Cysteine radical intermediate" evidence="9">
    <location>
        <position position="420"/>
    </location>
</feature>
<dbReference type="CDD" id="cd01678">
    <property type="entry name" value="PFL1"/>
    <property type="match status" value="1"/>
</dbReference>
<dbReference type="InterPro" id="IPR050244">
    <property type="entry name" value="Auton_GlycylRad_Cofactor"/>
</dbReference>
<dbReference type="Pfam" id="PF02901">
    <property type="entry name" value="PFL-like"/>
    <property type="match status" value="1"/>
</dbReference>
<dbReference type="FunFam" id="3.20.70.20:FF:000003">
    <property type="entry name" value="Formate acetyltransferase"/>
    <property type="match status" value="1"/>
</dbReference>
<evidence type="ECO:0000256" key="11">
    <source>
        <dbReference type="PROSITE-ProRule" id="PRU00493"/>
    </source>
</evidence>
<dbReference type="OrthoDB" id="9803969at2"/>
<dbReference type="PIRSF" id="PIRSF000379">
    <property type="entry name" value="For_Ac_trans_1"/>
    <property type="match status" value="1"/>
</dbReference>
<dbReference type="GO" id="GO:0005829">
    <property type="term" value="C:cytosol"/>
    <property type="evidence" value="ECO:0007669"/>
    <property type="project" value="TreeGrafter"/>
</dbReference>
<feature type="domain" description="PFL" evidence="15">
    <location>
        <begin position="6"/>
        <end position="625"/>
    </location>
</feature>
<dbReference type="EMBL" id="FORG01000001">
    <property type="protein sequence ID" value="SFI42013.1"/>
    <property type="molecule type" value="Genomic_DNA"/>
</dbReference>
<evidence type="ECO:0000256" key="5">
    <source>
        <dbReference type="ARBA" id="ARBA00022818"/>
    </source>
</evidence>
<feature type="domain" description="Glycine radical" evidence="14">
    <location>
        <begin position="632"/>
        <end position="760"/>
    </location>
</feature>
<evidence type="ECO:0000256" key="6">
    <source>
        <dbReference type="ARBA" id="ARBA00023277"/>
    </source>
</evidence>
<evidence type="ECO:0000256" key="1">
    <source>
        <dbReference type="ARBA" id="ARBA00004496"/>
    </source>
</evidence>
<evidence type="ECO:0000313" key="19">
    <source>
        <dbReference type="Proteomes" id="UP000224607"/>
    </source>
</evidence>
<feature type="modified residue" description="Glycine radical" evidence="10 11">
    <location>
        <position position="735"/>
    </location>
</feature>
<evidence type="ECO:0000256" key="8">
    <source>
        <dbReference type="ARBA" id="ARBA00049029"/>
    </source>
</evidence>
<dbReference type="Proteomes" id="UP000224607">
    <property type="component" value="Unassembled WGS sequence"/>
</dbReference>
<dbReference type="PROSITE" id="PS51149">
    <property type="entry name" value="GLY_RADICAL_2"/>
    <property type="match status" value="1"/>
</dbReference>
<dbReference type="InterPro" id="IPR004184">
    <property type="entry name" value="PFL_dom"/>
</dbReference>
<dbReference type="InterPro" id="IPR019777">
    <property type="entry name" value="Form_AcTrfase_GR_CS"/>
</dbReference>
<feature type="region of interest" description="Disordered" evidence="13">
    <location>
        <begin position="617"/>
        <end position="640"/>
    </location>
</feature>
<keyword evidence="12" id="KW-0313">Glucose metabolism</keyword>
<name>A0A1I3I2F0_9GAMM</name>
<reference evidence="16 19" key="3">
    <citation type="journal article" date="2017" name="Nat. Microbiol.">
        <title>Natural product diversity associated with the nematode symbionts Photorhabdus and Xenorhabdus.</title>
        <authorList>
            <person name="Tobias N.J."/>
            <person name="Wolff H."/>
            <person name="Djahanschiri B."/>
            <person name="Grundmann F."/>
            <person name="Kronenwerth M."/>
            <person name="Shi Y.M."/>
            <person name="Simonyi S."/>
            <person name="Grun P."/>
            <person name="Shapiro-Ilan D."/>
            <person name="Pidot S.J."/>
            <person name="Stinear T.P."/>
            <person name="Ebersberger I."/>
            <person name="Bode H.B."/>
        </authorList>
    </citation>
    <scope>NUCLEOTIDE SEQUENCE [LARGE SCALE GENOMIC DNA]</scope>
    <source>
        <strain evidence="16 19">DSM 17908</strain>
    </source>
</reference>
<reference evidence="18" key="1">
    <citation type="submission" date="2016-10" db="EMBL/GenBank/DDBJ databases">
        <authorList>
            <person name="Varghese N."/>
            <person name="Submissions S."/>
        </authorList>
    </citation>
    <scope>NUCLEOTIDE SEQUENCE [LARGE SCALE GENOMIC DNA]</scope>
    <source>
        <strain evidence="18">DSM 17908</strain>
    </source>
</reference>
<sequence>MSELNEKFSVAWQGFNEGSWKNEVNVRDFIQQNYTPYEGDESFLAGATKETDILWEKVMEGIKIENRTHSPVDFDTNVASTITSHDAGYIEKDLEQIVGLQTEAPLKRAIIPFGGIKMVEGSCKAYNRELDPKLKQIFTEYRKTHNQGVFDVYTPDILKCRKSGVLTGLPDAYGRGRIIGDYRRVALYGIDYLRNDKLAQFTSLQEKLENGEDLEATIRLREEIAEQHRALGQIKEMAAKYGCDISNPATNAKEAVQWTYFAYLAAVKSQNGAAMSFGRVSSFLDIYIERDIQAGKLTEQQAQELIDHLVMKLRMVRFLRTPEYDELFSGDPIWATESLAGMGLDGRTLVTRSTFRFLNTLYTMGPSPEPNMTILWSEKLPLSFKKFAAKVSIDTSSLQYENDDLMRPDFNSDDYAIACCVSPMIVGKQMQFFGARANLAKTMLYAINGGVDEKLKMQVGPKEEPMQDAVLDYDKVMERTDHFMDWLAKQYVTALNIIHFMHDKYSYEASLMALHDRDVLRTMACGIAGLSVAADSLSAIKYAKVSPIRDEDGLAIDFNIEGEYPQFGNNDPRVDDIACDLVERFMKKIQKLQTYRNAIPTQSVLTITSNVVYGKKTGNTPDGRRAGAPFGPGANPMHGRDQKGAVASLTSVAKLPFAYAKDGISYTFSIVPNALGKDDDVRKANLAGLMDGYFHHEADIEGGQHLNVNVMNREMLLDAMENPEKYPQLTIRVSGYAVRFNSLTKEQQKDVITRTFTQTM</sequence>
<evidence type="ECO:0000256" key="3">
    <source>
        <dbReference type="ARBA" id="ARBA00022490"/>
    </source>
</evidence>
<keyword evidence="3 12" id="KW-0963">Cytoplasm</keyword>
<keyword evidence="7 12" id="KW-0012">Acyltransferase</keyword>
<keyword evidence="5 10" id="KW-0556">Organic radical</keyword>
<dbReference type="EMBL" id="NITY01000006">
    <property type="protein sequence ID" value="PHM40180.1"/>
    <property type="molecule type" value="Genomic_DNA"/>
</dbReference>
<evidence type="ECO:0000256" key="10">
    <source>
        <dbReference type="PIRSR" id="PIRSR000379-2"/>
    </source>
</evidence>
<evidence type="ECO:0000256" key="4">
    <source>
        <dbReference type="ARBA" id="ARBA00022679"/>
    </source>
</evidence>
<dbReference type="GO" id="GO:0006006">
    <property type="term" value="P:glucose metabolic process"/>
    <property type="evidence" value="ECO:0007669"/>
    <property type="project" value="UniProtKB-UniRule"/>
</dbReference>
<keyword evidence="6 12" id="KW-0119">Carbohydrate metabolism</keyword>
<dbReference type="PROSITE" id="PS51554">
    <property type="entry name" value="PFL"/>
    <property type="match status" value="1"/>
</dbReference>
<dbReference type="Gene3D" id="3.20.70.20">
    <property type="match status" value="1"/>
</dbReference>
<dbReference type="GO" id="GO:0008861">
    <property type="term" value="F:formate C-acetyltransferase activity"/>
    <property type="evidence" value="ECO:0007669"/>
    <property type="project" value="UniProtKB-UniRule"/>
</dbReference>
<proteinExistence type="inferred from homology"/>
<dbReference type="AlphaFoldDB" id="A0A1I3I2F0"/>
<dbReference type="PANTHER" id="PTHR30191">
    <property type="entry name" value="FORMATE ACETYLTRANSFERASE"/>
    <property type="match status" value="1"/>
</dbReference>
<evidence type="ECO:0000259" key="14">
    <source>
        <dbReference type="PROSITE" id="PS51149"/>
    </source>
</evidence>
<dbReference type="InterPro" id="IPR005949">
    <property type="entry name" value="Form_AcTrfase"/>
</dbReference>
<evidence type="ECO:0000256" key="9">
    <source>
        <dbReference type="PIRSR" id="PIRSR000379-1"/>
    </source>
</evidence>
<accession>A0A1I3I2F0</accession>
<dbReference type="Proteomes" id="UP000198919">
    <property type="component" value="Unassembled WGS sequence"/>
</dbReference>
<protein>
    <recommendedName>
        <fullName evidence="12">Formate acetyltransferase</fullName>
        <ecNumber evidence="12">2.3.1.54</ecNumber>
    </recommendedName>
    <alternativeName>
        <fullName evidence="12">Pyruvate formate-lyase</fullName>
    </alternativeName>
</protein>
<gene>
    <name evidence="17" type="ORF">SAMN05421680_101163</name>
    <name evidence="16" type="ORF">Xmau_01934</name>
</gene>
<comment type="subcellular location">
    <subcellularLocation>
        <location evidence="1 12">Cytoplasm</location>
    </subcellularLocation>
</comment>
<dbReference type="EC" id="2.3.1.54" evidence="12"/>
<dbReference type="PANTHER" id="PTHR30191:SF0">
    <property type="entry name" value="FORMATE ACETYLTRANSFERASE 1"/>
    <property type="match status" value="1"/>
</dbReference>
<comment type="catalytic activity">
    <reaction evidence="8 12">
        <text>formate + acetyl-CoA = pyruvate + CoA</text>
        <dbReference type="Rhea" id="RHEA:11844"/>
        <dbReference type="ChEBI" id="CHEBI:15361"/>
        <dbReference type="ChEBI" id="CHEBI:15740"/>
        <dbReference type="ChEBI" id="CHEBI:57287"/>
        <dbReference type="ChEBI" id="CHEBI:57288"/>
        <dbReference type="EC" id="2.3.1.54"/>
    </reaction>
</comment>
<dbReference type="PROSITE" id="PS00850">
    <property type="entry name" value="GLY_RADICAL_1"/>
    <property type="match status" value="1"/>
</dbReference>
<reference evidence="17" key="2">
    <citation type="submission" date="2016-10" db="EMBL/GenBank/DDBJ databases">
        <authorList>
            <person name="de Groot N.N."/>
        </authorList>
    </citation>
    <scope>NUCLEOTIDE SEQUENCE [LARGE SCALE GENOMIC DNA]</scope>
    <source>
        <strain evidence="17">DSM 17908</strain>
    </source>
</reference>
<feature type="compositionally biased region" description="Low complexity" evidence="13">
    <location>
        <begin position="626"/>
        <end position="636"/>
    </location>
</feature>
<evidence type="ECO:0000256" key="13">
    <source>
        <dbReference type="SAM" id="MobiDB-lite"/>
    </source>
</evidence>
<evidence type="ECO:0000256" key="2">
    <source>
        <dbReference type="ARBA" id="ARBA00008375"/>
    </source>
</evidence>
<evidence type="ECO:0000256" key="7">
    <source>
        <dbReference type="ARBA" id="ARBA00023315"/>
    </source>
</evidence>
<dbReference type="NCBIfam" id="TIGR01255">
    <property type="entry name" value="pyr_form_ly_1"/>
    <property type="match status" value="1"/>
</dbReference>
<organism evidence="17 18">
    <name type="scientific">Xenorhabdus mauleonii</name>
    <dbReference type="NCBI Taxonomy" id="351675"/>
    <lineage>
        <taxon>Bacteria</taxon>
        <taxon>Pseudomonadati</taxon>
        <taxon>Pseudomonadota</taxon>
        <taxon>Gammaproteobacteria</taxon>
        <taxon>Enterobacterales</taxon>
        <taxon>Morganellaceae</taxon>
        <taxon>Xenorhabdus</taxon>
    </lineage>
</organism>
<dbReference type="STRING" id="351675.SAMN05421680_101163"/>
<evidence type="ECO:0000313" key="17">
    <source>
        <dbReference type="EMBL" id="SFI42013.1"/>
    </source>
</evidence>
<evidence type="ECO:0000259" key="15">
    <source>
        <dbReference type="PROSITE" id="PS51554"/>
    </source>
</evidence>
<feature type="active site" description="S-acetylcysteine intermediate" evidence="9">
    <location>
        <position position="419"/>
    </location>
</feature>
<dbReference type="InterPro" id="IPR001150">
    <property type="entry name" value="Gly_radical"/>
</dbReference>
<dbReference type="SUPFAM" id="SSF51998">
    <property type="entry name" value="PFL-like glycyl radical enzymes"/>
    <property type="match status" value="1"/>
</dbReference>
<keyword evidence="4 12" id="KW-0808">Transferase</keyword>
<dbReference type="RefSeq" id="WP_092507141.1">
    <property type="nucleotide sequence ID" value="NZ_CAWNQB010000056.1"/>
</dbReference>
<evidence type="ECO:0000313" key="16">
    <source>
        <dbReference type="EMBL" id="PHM40180.1"/>
    </source>
</evidence>
<comment type="similarity">
    <text evidence="2 12">Belongs to the glycyl radical enzyme (GRE) family. PFL subfamily.</text>
</comment>
<evidence type="ECO:0000313" key="18">
    <source>
        <dbReference type="Proteomes" id="UP000198919"/>
    </source>
</evidence>